<evidence type="ECO:0000256" key="4">
    <source>
        <dbReference type="ARBA" id="ARBA00022679"/>
    </source>
</evidence>
<comment type="caution">
    <text evidence="14">The sequence shown here is derived from an EMBL/GenBank/DDBJ whole genome shotgun (WGS) entry which is preliminary data.</text>
</comment>
<dbReference type="PANTHER" id="PTHR22808">
    <property type="entry name" value="NCL1 YEAST -RELATED NOL1/NOP2/FMU SUN DOMAIN-CONTAINING"/>
    <property type="match status" value="1"/>
</dbReference>
<evidence type="ECO:0000256" key="10">
    <source>
        <dbReference type="ARBA" id="ARBA00049302"/>
    </source>
</evidence>
<feature type="region of interest" description="Disordered" evidence="12">
    <location>
        <begin position="159"/>
        <end position="178"/>
    </location>
</feature>
<feature type="binding site" evidence="11">
    <location>
        <position position="339"/>
    </location>
    <ligand>
        <name>S-adenosyl-L-methionine</name>
        <dbReference type="ChEBI" id="CHEBI:59789"/>
    </ligand>
</feature>
<evidence type="ECO:0000256" key="5">
    <source>
        <dbReference type="ARBA" id="ARBA00022691"/>
    </source>
</evidence>
<evidence type="ECO:0000259" key="13">
    <source>
        <dbReference type="PROSITE" id="PS51686"/>
    </source>
</evidence>
<evidence type="ECO:0000256" key="8">
    <source>
        <dbReference type="ARBA" id="ARBA00023128"/>
    </source>
</evidence>
<feature type="binding site" evidence="11">
    <location>
        <position position="388"/>
    </location>
    <ligand>
        <name>S-adenosyl-L-methionine</name>
        <dbReference type="ChEBI" id="CHEBI:59789"/>
    </ligand>
</feature>
<dbReference type="EMBL" id="JAQQBR010000003">
    <property type="protein sequence ID" value="KAK0179624.1"/>
    <property type="molecule type" value="Genomic_DNA"/>
</dbReference>
<gene>
    <name evidence="14" type="ORF">PV327_005362</name>
</gene>
<evidence type="ECO:0000313" key="15">
    <source>
        <dbReference type="Proteomes" id="UP001168972"/>
    </source>
</evidence>
<sequence length="519" mass="59867">MTHILKKIDVNNFSKIFRRYKHHKEHWSVLKKKNKGKDKALEHFDDFYKSVYGSSWEKIREAMLIENNKHVAIVNNFSDHEAIAEKLSLLGAMNLKSLYEIHKKNYEERIKSRASETTSNKIYKMNQPVEMILQNQRQSELQSIFPESYHVPDQLLAQKEDKKKYHPDSDDDDDDELLKSKNIMDPVQLRSMEENVKVHQDENRIIKSSVGLTSSCLYEYVPATKLKGLDDYVLESDHYGHYAQGADFSAKIEKEAILNIPEYLKIYTFESGNDSRFPSPRRVHYDVYDYYLMDGCSILPVLALDLQMGDTVLDMCAAPGGKSLAMLQTLMTYILVANDSSQSRSRHMNEVFQDYLGDFDAWKEKLFLTRHDARAIEDKHIYNKILVDVPCTTDRHNLHADENNIFSPTRVKERLRLPELQTEILLQALKIVAPGGTVVYSTCSLSPVQNDGVVQMALKKCSEEMESVMIVKNLDEALAPLRFIYKFATNCGLKYGHVAIPTKNNNWGPMYFCKIVKLP</sequence>
<comment type="catalytic activity">
    <reaction evidence="10">
        <text>a cytidine in rRNA + S-adenosyl-L-methionine = a 5-methylcytidine in rRNA + S-adenosyl-L-homocysteine + H(+)</text>
        <dbReference type="Rhea" id="RHEA:61484"/>
        <dbReference type="Rhea" id="RHEA-COMP:15836"/>
        <dbReference type="Rhea" id="RHEA-COMP:15837"/>
        <dbReference type="ChEBI" id="CHEBI:15378"/>
        <dbReference type="ChEBI" id="CHEBI:57856"/>
        <dbReference type="ChEBI" id="CHEBI:59789"/>
        <dbReference type="ChEBI" id="CHEBI:74483"/>
        <dbReference type="ChEBI" id="CHEBI:82748"/>
    </reaction>
</comment>
<evidence type="ECO:0000256" key="12">
    <source>
        <dbReference type="SAM" id="MobiDB-lite"/>
    </source>
</evidence>
<organism evidence="14 15">
    <name type="scientific">Microctonus hyperodae</name>
    <name type="common">Parasitoid wasp</name>
    <dbReference type="NCBI Taxonomy" id="165561"/>
    <lineage>
        <taxon>Eukaryota</taxon>
        <taxon>Metazoa</taxon>
        <taxon>Ecdysozoa</taxon>
        <taxon>Arthropoda</taxon>
        <taxon>Hexapoda</taxon>
        <taxon>Insecta</taxon>
        <taxon>Pterygota</taxon>
        <taxon>Neoptera</taxon>
        <taxon>Endopterygota</taxon>
        <taxon>Hymenoptera</taxon>
        <taxon>Apocrita</taxon>
        <taxon>Ichneumonoidea</taxon>
        <taxon>Braconidae</taxon>
        <taxon>Euphorinae</taxon>
        <taxon>Microctonus</taxon>
    </lineage>
</organism>
<comment type="subcellular location">
    <subcellularLocation>
        <location evidence="1">Mitochondrion</location>
    </subcellularLocation>
</comment>
<keyword evidence="8" id="KW-0496">Mitochondrion</keyword>
<dbReference type="GO" id="GO:0008173">
    <property type="term" value="F:RNA methyltransferase activity"/>
    <property type="evidence" value="ECO:0007669"/>
    <property type="project" value="InterPro"/>
</dbReference>
<accession>A0AA39G170</accession>
<comment type="similarity">
    <text evidence="11">Belongs to the class I-like SAM-binding methyltransferase superfamily. RsmB/NOP family.</text>
</comment>
<evidence type="ECO:0000256" key="11">
    <source>
        <dbReference type="PROSITE-ProRule" id="PRU01023"/>
    </source>
</evidence>
<protein>
    <recommendedName>
        <fullName evidence="9">NOL1/NOP2/Sun domain family member 4</fullName>
    </recommendedName>
</protein>
<feature type="active site" description="Nucleophile" evidence="11">
    <location>
        <position position="443"/>
    </location>
</feature>
<feature type="compositionally biased region" description="Basic and acidic residues" evidence="12">
    <location>
        <begin position="159"/>
        <end position="168"/>
    </location>
</feature>
<dbReference type="SUPFAM" id="SSF53335">
    <property type="entry name" value="S-adenosyl-L-methionine-dependent methyltransferases"/>
    <property type="match status" value="1"/>
</dbReference>
<dbReference type="InterPro" id="IPR029063">
    <property type="entry name" value="SAM-dependent_MTases_sf"/>
</dbReference>
<keyword evidence="4 11" id="KW-0808">Transferase</keyword>
<evidence type="ECO:0000256" key="3">
    <source>
        <dbReference type="ARBA" id="ARBA00022603"/>
    </source>
</evidence>
<name>A0AA39G170_MICHY</name>
<keyword evidence="3 11" id="KW-0489">Methyltransferase</keyword>
<evidence type="ECO:0000256" key="2">
    <source>
        <dbReference type="ARBA" id="ARBA00022552"/>
    </source>
</evidence>
<dbReference type="Pfam" id="PF01189">
    <property type="entry name" value="Methyltr_RsmB-F"/>
    <property type="match status" value="1"/>
</dbReference>
<dbReference type="InterPro" id="IPR001678">
    <property type="entry name" value="MeTrfase_RsmB-F_NOP2_dom"/>
</dbReference>
<feature type="binding site" evidence="11">
    <location>
        <begin position="316"/>
        <end position="322"/>
    </location>
    <ligand>
        <name>S-adenosyl-L-methionine</name>
        <dbReference type="ChEBI" id="CHEBI:59789"/>
    </ligand>
</feature>
<evidence type="ECO:0000256" key="6">
    <source>
        <dbReference type="ARBA" id="ARBA00022884"/>
    </source>
</evidence>
<keyword evidence="6 11" id="KW-0694">RNA-binding</keyword>
<keyword evidence="5 11" id="KW-0949">S-adenosyl-L-methionine</keyword>
<dbReference type="Proteomes" id="UP001168972">
    <property type="component" value="Unassembled WGS sequence"/>
</dbReference>
<dbReference type="GO" id="GO:0003723">
    <property type="term" value="F:RNA binding"/>
    <property type="evidence" value="ECO:0007669"/>
    <property type="project" value="UniProtKB-UniRule"/>
</dbReference>
<evidence type="ECO:0000256" key="9">
    <source>
        <dbReference type="ARBA" id="ARBA00042050"/>
    </source>
</evidence>
<dbReference type="GO" id="GO:0031167">
    <property type="term" value="P:rRNA methylation"/>
    <property type="evidence" value="ECO:0007669"/>
    <property type="project" value="TreeGrafter"/>
</dbReference>
<dbReference type="PROSITE" id="PS51686">
    <property type="entry name" value="SAM_MT_RSMB_NOP"/>
    <property type="match status" value="1"/>
</dbReference>
<reference evidence="14" key="2">
    <citation type="submission" date="2023-03" db="EMBL/GenBank/DDBJ databases">
        <authorList>
            <person name="Inwood S.N."/>
            <person name="Skelly J.G."/>
            <person name="Guhlin J."/>
            <person name="Harrop T.W.R."/>
            <person name="Goldson S.G."/>
            <person name="Dearden P.K."/>
        </authorList>
    </citation>
    <scope>NUCLEOTIDE SEQUENCE</scope>
    <source>
        <strain evidence="14">Lincoln</strain>
        <tissue evidence="14">Whole body</tissue>
    </source>
</reference>
<feature type="domain" description="SAM-dependent MTase RsmB/NOP-type" evidence="13">
    <location>
        <begin position="215"/>
        <end position="518"/>
    </location>
</feature>
<dbReference type="PANTHER" id="PTHR22808:SF3">
    <property type="entry name" value="5-METHYLCYTOSINE RRNA METHYLTRANSFERASE NSUN4"/>
    <property type="match status" value="1"/>
</dbReference>
<evidence type="ECO:0000313" key="14">
    <source>
        <dbReference type="EMBL" id="KAK0179624.1"/>
    </source>
</evidence>
<reference evidence="14" key="1">
    <citation type="journal article" date="2023" name="bioRxiv">
        <title>Scaffold-level genome assemblies of two parasitoid biocontrol wasps reveal the parthenogenesis mechanism and an associated novel virus.</title>
        <authorList>
            <person name="Inwood S."/>
            <person name="Skelly J."/>
            <person name="Guhlin J."/>
            <person name="Harrop T."/>
            <person name="Goldson S."/>
            <person name="Dearden P."/>
        </authorList>
    </citation>
    <scope>NUCLEOTIDE SEQUENCE</scope>
    <source>
        <strain evidence="14">Lincoln</strain>
        <tissue evidence="14">Whole body</tissue>
    </source>
</reference>
<keyword evidence="7" id="KW-0809">Transit peptide</keyword>
<feature type="binding site" evidence="11">
    <location>
        <position position="372"/>
    </location>
    <ligand>
        <name>S-adenosyl-L-methionine</name>
        <dbReference type="ChEBI" id="CHEBI:59789"/>
    </ligand>
</feature>
<dbReference type="Gene3D" id="6.20.240.40">
    <property type="match status" value="1"/>
</dbReference>
<evidence type="ECO:0000256" key="7">
    <source>
        <dbReference type="ARBA" id="ARBA00022946"/>
    </source>
</evidence>
<dbReference type="Gene3D" id="3.40.50.150">
    <property type="entry name" value="Vaccinia Virus protein VP39"/>
    <property type="match status" value="1"/>
</dbReference>
<evidence type="ECO:0000256" key="1">
    <source>
        <dbReference type="ARBA" id="ARBA00004173"/>
    </source>
</evidence>
<keyword evidence="15" id="KW-1185">Reference proteome</keyword>
<dbReference type="InterPro" id="IPR023267">
    <property type="entry name" value="RCMT"/>
</dbReference>
<dbReference type="PRINTS" id="PR02008">
    <property type="entry name" value="RCMTFAMILY"/>
</dbReference>
<keyword evidence="2" id="KW-0698">rRNA processing</keyword>
<dbReference type="GO" id="GO:0005762">
    <property type="term" value="C:mitochondrial large ribosomal subunit"/>
    <property type="evidence" value="ECO:0007669"/>
    <property type="project" value="TreeGrafter"/>
</dbReference>
<dbReference type="FunFam" id="3.40.50.150:FF:000055">
    <property type="entry name" value="5-methylcytosine rRNA methyltransferase NSUN4"/>
    <property type="match status" value="1"/>
</dbReference>
<dbReference type="AlphaFoldDB" id="A0AA39G170"/>
<proteinExistence type="inferred from homology"/>
<dbReference type="InterPro" id="IPR049560">
    <property type="entry name" value="MeTrfase_RsmB-F_NOP2_cat"/>
</dbReference>